<feature type="non-terminal residue" evidence="1">
    <location>
        <position position="66"/>
    </location>
</feature>
<dbReference type="InterPro" id="IPR037219">
    <property type="entry name" value="Peptidase_M41-like"/>
</dbReference>
<dbReference type="SUPFAM" id="SSF140990">
    <property type="entry name" value="FtsH protease domain-like"/>
    <property type="match status" value="1"/>
</dbReference>
<name>A0ABS5NKV6_TSUPA</name>
<evidence type="ECO:0000313" key="1">
    <source>
        <dbReference type="EMBL" id="MBS4104472.1"/>
    </source>
</evidence>
<dbReference type="RefSeq" id="WP_212555487.1">
    <property type="nucleotide sequence ID" value="NZ_JAGXOE010000200.1"/>
</dbReference>
<sequence length="66" mass="6995">MNTETASVAALHEAGHLVAAALRGAEALYAWIDEAGNGYTRFRGLSAVVDEAFVTYAGPYAESRHP</sequence>
<keyword evidence="2" id="KW-1185">Reference proteome</keyword>
<reference evidence="1 2" key="1">
    <citation type="submission" date="2021-04" db="EMBL/GenBank/DDBJ databases">
        <title>Whole genome sequence analysis of a thiophenic sulfur metabolizing bacteria.</title>
        <authorList>
            <person name="Akhtar N."/>
            <person name="Akram J."/>
            <person name="Aslam A."/>
        </authorList>
    </citation>
    <scope>NUCLEOTIDE SEQUENCE [LARGE SCALE GENOMIC DNA]</scope>
    <source>
        <strain evidence="1 2">3OW</strain>
    </source>
</reference>
<dbReference type="Proteomes" id="UP000676853">
    <property type="component" value="Unassembled WGS sequence"/>
</dbReference>
<proteinExistence type="predicted"/>
<comment type="caution">
    <text evidence="1">The sequence shown here is derived from an EMBL/GenBank/DDBJ whole genome shotgun (WGS) entry which is preliminary data.</text>
</comment>
<evidence type="ECO:0000313" key="2">
    <source>
        <dbReference type="Proteomes" id="UP000676853"/>
    </source>
</evidence>
<accession>A0ABS5NKV6</accession>
<protein>
    <submittedName>
        <fullName evidence="1">M50 family metallopeptidase</fullName>
    </submittedName>
</protein>
<gene>
    <name evidence="1" type="ORF">KFZ73_24990</name>
</gene>
<dbReference type="EMBL" id="JAGXOE010000200">
    <property type="protein sequence ID" value="MBS4104472.1"/>
    <property type="molecule type" value="Genomic_DNA"/>
</dbReference>
<organism evidence="1 2">
    <name type="scientific">Tsukamurella paurometabola</name>
    <name type="common">Corynebacterium paurometabolum</name>
    <dbReference type="NCBI Taxonomy" id="2061"/>
    <lineage>
        <taxon>Bacteria</taxon>
        <taxon>Bacillati</taxon>
        <taxon>Actinomycetota</taxon>
        <taxon>Actinomycetes</taxon>
        <taxon>Mycobacteriales</taxon>
        <taxon>Tsukamurellaceae</taxon>
        <taxon>Tsukamurella</taxon>
    </lineage>
</organism>